<proteinExistence type="predicted"/>
<accession>A0AAE0GVR4</accession>
<evidence type="ECO:0000256" key="1">
    <source>
        <dbReference type="SAM" id="MobiDB-lite"/>
    </source>
</evidence>
<organism evidence="2 3">
    <name type="scientific">Cymbomonas tetramitiformis</name>
    <dbReference type="NCBI Taxonomy" id="36881"/>
    <lineage>
        <taxon>Eukaryota</taxon>
        <taxon>Viridiplantae</taxon>
        <taxon>Chlorophyta</taxon>
        <taxon>Pyramimonadophyceae</taxon>
        <taxon>Pyramimonadales</taxon>
        <taxon>Pyramimonadaceae</taxon>
        <taxon>Cymbomonas</taxon>
    </lineage>
</organism>
<sequence>METVVDEEAERRSEGKRKREEKEHARMARIKEAKEQSPEELMEHLKGDTALHKLLNEFWKNRNGMVRGTVLRGRYRVMPAKQYKKGEKGKKGTRCKLCKGEHALYAEQIMDGRDNPGSRRGMDDIPSFVDIVVLEGTESRKLKHDYTREEARKEIRKIYLFEITYAKDTE</sequence>
<feature type="region of interest" description="Disordered" evidence="1">
    <location>
        <begin position="1"/>
        <end position="38"/>
    </location>
</feature>
<dbReference type="EMBL" id="LGRX02001980">
    <property type="protein sequence ID" value="KAK3285060.1"/>
    <property type="molecule type" value="Genomic_DNA"/>
</dbReference>
<evidence type="ECO:0000313" key="2">
    <source>
        <dbReference type="EMBL" id="KAK3285060.1"/>
    </source>
</evidence>
<feature type="compositionally biased region" description="Basic and acidic residues" evidence="1">
    <location>
        <begin position="9"/>
        <end position="38"/>
    </location>
</feature>
<reference evidence="2 3" key="1">
    <citation type="journal article" date="2015" name="Genome Biol. Evol.">
        <title>Comparative Genomics of a Bacterivorous Green Alga Reveals Evolutionary Causalities and Consequences of Phago-Mixotrophic Mode of Nutrition.</title>
        <authorList>
            <person name="Burns J.A."/>
            <person name="Paasch A."/>
            <person name="Narechania A."/>
            <person name="Kim E."/>
        </authorList>
    </citation>
    <scope>NUCLEOTIDE SEQUENCE [LARGE SCALE GENOMIC DNA]</scope>
    <source>
        <strain evidence="2 3">PLY_AMNH</strain>
    </source>
</reference>
<gene>
    <name evidence="2" type="ORF">CYMTET_7313</name>
</gene>
<dbReference type="AlphaFoldDB" id="A0AAE0GVR4"/>
<name>A0AAE0GVR4_9CHLO</name>
<protein>
    <submittedName>
        <fullName evidence="2">Uncharacterized protein</fullName>
    </submittedName>
</protein>
<keyword evidence="3" id="KW-1185">Reference proteome</keyword>
<dbReference type="Proteomes" id="UP001190700">
    <property type="component" value="Unassembled WGS sequence"/>
</dbReference>
<evidence type="ECO:0000313" key="3">
    <source>
        <dbReference type="Proteomes" id="UP001190700"/>
    </source>
</evidence>
<comment type="caution">
    <text evidence="2">The sequence shown here is derived from an EMBL/GenBank/DDBJ whole genome shotgun (WGS) entry which is preliminary data.</text>
</comment>